<feature type="chain" id="PRO_5016135994" evidence="1">
    <location>
        <begin position="21"/>
        <end position="474"/>
    </location>
</feature>
<gene>
    <name evidence="3" type="ORF">DI526_21150</name>
</gene>
<dbReference type="Proteomes" id="UP000249393">
    <property type="component" value="Unassembled WGS sequence"/>
</dbReference>
<evidence type="ECO:0000256" key="1">
    <source>
        <dbReference type="SAM" id="SignalP"/>
    </source>
</evidence>
<dbReference type="PANTHER" id="PTHR46825:SF9">
    <property type="entry name" value="BETA-LACTAMASE-RELATED DOMAIN-CONTAINING PROTEIN"/>
    <property type="match status" value="1"/>
</dbReference>
<reference evidence="3 4" key="1">
    <citation type="submission" date="2017-08" db="EMBL/GenBank/DDBJ databases">
        <title>Infants hospitalized years apart are colonized by the same room-sourced microbial strains.</title>
        <authorList>
            <person name="Brooks B."/>
            <person name="Olm M.R."/>
            <person name="Firek B.A."/>
            <person name="Baker R."/>
            <person name="Thomas B.C."/>
            <person name="Morowitz M.J."/>
            <person name="Banfield J.F."/>
        </authorList>
    </citation>
    <scope>NUCLEOTIDE SEQUENCE [LARGE SCALE GENOMIC DNA]</scope>
    <source>
        <strain evidence="3">S2_003_000_R2_4</strain>
    </source>
</reference>
<evidence type="ECO:0000313" key="3">
    <source>
        <dbReference type="EMBL" id="PZR30936.1"/>
    </source>
</evidence>
<organism evidence="3 4">
    <name type="scientific">Caulobacter segnis</name>
    <dbReference type="NCBI Taxonomy" id="88688"/>
    <lineage>
        <taxon>Bacteria</taxon>
        <taxon>Pseudomonadati</taxon>
        <taxon>Pseudomonadota</taxon>
        <taxon>Alphaproteobacteria</taxon>
        <taxon>Caulobacterales</taxon>
        <taxon>Caulobacteraceae</taxon>
        <taxon>Caulobacter</taxon>
    </lineage>
</organism>
<proteinExistence type="predicted"/>
<dbReference type="Gene3D" id="3.40.710.10">
    <property type="entry name" value="DD-peptidase/beta-lactamase superfamily"/>
    <property type="match status" value="1"/>
</dbReference>
<comment type="caution">
    <text evidence="3">The sequence shown here is derived from an EMBL/GenBank/DDBJ whole genome shotgun (WGS) entry which is preliminary data.</text>
</comment>
<dbReference type="InterPro" id="IPR012338">
    <property type="entry name" value="Beta-lactam/transpept-like"/>
</dbReference>
<keyword evidence="3" id="KW-0378">Hydrolase</keyword>
<evidence type="ECO:0000313" key="4">
    <source>
        <dbReference type="Proteomes" id="UP000249393"/>
    </source>
</evidence>
<feature type="signal peptide" evidence="1">
    <location>
        <begin position="1"/>
        <end position="20"/>
    </location>
</feature>
<feature type="domain" description="Beta-lactamase-related" evidence="2">
    <location>
        <begin position="32"/>
        <end position="342"/>
    </location>
</feature>
<dbReference type="InterPro" id="IPR050491">
    <property type="entry name" value="AmpC-like"/>
</dbReference>
<sequence>MRILLCLGLALSVVANFAEATPLTPGQKARIRAIIADARTKSPVPSTSVAIVVDGQLAYAEAFGLADLSTGRTATPDTRYDIGSVGKQFTAAAVMLLVQDGKLSLDDKVGRFLPELAGADKVKIRHLLSHTAGYRDYWSDAYDADEMNALISHQTLVSRWGVRPTAFEPGSAWDYSNTNYVIAGRLVEIASGRSLPEVLAERVFRPLGMRSAADSDGLPTSAMDAARYTRNLLGPARLANNPARGWAFAAGGLSMTASDLARWDASIIRRSLLAPASYDAMASETILTDGTGSRYGMGLYVDGATGHRRIYHNGFAPGVITENRIYPDDGVAVVVTANAEFGMVVPEIADGLEKLLISATFPKPATFGEPDPPKTTKAPSPLIRVYVDQLRNGRLDRRRLTRQASAYFSHEVLADYRDSLSRLGPPKRFVTLRQERQGNVKVSLFELAWPSQRVLGILRVRDDGKITELSLMAF</sequence>
<accession>A0A2W5V2K8</accession>
<name>A0A2W5V2K8_9CAUL</name>
<dbReference type="PANTHER" id="PTHR46825">
    <property type="entry name" value="D-ALANYL-D-ALANINE-CARBOXYPEPTIDASE/ENDOPEPTIDASE AMPH"/>
    <property type="match status" value="1"/>
</dbReference>
<dbReference type="Pfam" id="PF00144">
    <property type="entry name" value="Beta-lactamase"/>
    <property type="match status" value="1"/>
</dbReference>
<protein>
    <submittedName>
        <fullName evidence="3">Serine hydrolase</fullName>
    </submittedName>
</protein>
<dbReference type="InterPro" id="IPR001466">
    <property type="entry name" value="Beta-lactam-related"/>
</dbReference>
<dbReference type="SUPFAM" id="SSF56601">
    <property type="entry name" value="beta-lactamase/transpeptidase-like"/>
    <property type="match status" value="1"/>
</dbReference>
<dbReference type="RefSeq" id="WP_304282438.1">
    <property type="nucleotide sequence ID" value="NZ_QFQZ01000106.1"/>
</dbReference>
<dbReference type="AlphaFoldDB" id="A0A2W5V2K8"/>
<dbReference type="EMBL" id="QFQZ01000106">
    <property type="protein sequence ID" value="PZR30936.1"/>
    <property type="molecule type" value="Genomic_DNA"/>
</dbReference>
<evidence type="ECO:0000259" key="2">
    <source>
        <dbReference type="Pfam" id="PF00144"/>
    </source>
</evidence>
<keyword evidence="1" id="KW-0732">Signal</keyword>
<dbReference type="GO" id="GO:0016787">
    <property type="term" value="F:hydrolase activity"/>
    <property type="evidence" value="ECO:0007669"/>
    <property type="project" value="UniProtKB-KW"/>
</dbReference>